<dbReference type="InterPro" id="IPR010898">
    <property type="entry name" value="Hpre_diP_synth_I"/>
</dbReference>
<feature type="transmembrane region" description="Helical" evidence="1">
    <location>
        <begin position="15"/>
        <end position="32"/>
    </location>
</feature>
<dbReference type="PIRSF" id="PIRSF027391">
    <property type="entry name" value="Hpre_diP_synt_I"/>
    <property type="match status" value="1"/>
</dbReference>
<keyword evidence="1" id="KW-0812">Transmembrane</keyword>
<gene>
    <name evidence="2" type="ORF">MB2181_01400</name>
</gene>
<keyword evidence="1" id="KW-0472">Membrane</keyword>
<dbReference type="InterPro" id="IPR014535">
    <property type="entry name" value="Hpre_diP_synt_I"/>
</dbReference>
<keyword evidence="1" id="KW-1133">Transmembrane helix</keyword>
<keyword evidence="3" id="KW-1185">Reference proteome</keyword>
<comment type="caution">
    <text evidence="2">The sequence shown here is derived from an EMBL/GenBank/DDBJ whole genome shotgun (WGS) entry which is preliminary data.</text>
</comment>
<evidence type="ECO:0000256" key="1">
    <source>
        <dbReference type="SAM" id="Phobius"/>
    </source>
</evidence>
<dbReference type="Pfam" id="PF07456">
    <property type="entry name" value="Hpre_diP_synt_I"/>
    <property type="match status" value="1"/>
</dbReference>
<evidence type="ECO:0008006" key="4">
    <source>
        <dbReference type="Google" id="ProtNLM"/>
    </source>
</evidence>
<dbReference type="AlphaFoldDB" id="A0P577"/>
<protein>
    <recommendedName>
        <fullName evidence="4">Heptaprenyl diphosphate synthase component I</fullName>
    </recommendedName>
</protein>
<sequence length="174" mass="19306">MTQLIIKPTKKDHTVAKLAAIAIILSVIEFFLPSPIPGIKPGIANIIILYSLVRFDFSTAAWVSIVRVFVSSIIVGSFLSPTFFLSLFGALFSLTLLYGFQKLPKPYFSIISLSLIASFGHIIGQFIIARLWIIPHDSIFNLLPLFLISALIFGIFSAFICDALLKHKLNKHTI</sequence>
<dbReference type="OrthoDB" id="9799095at2"/>
<organism evidence="2 3">
    <name type="scientific">Methylophilales bacterium HTCC2181</name>
    <dbReference type="NCBI Taxonomy" id="383631"/>
    <lineage>
        <taxon>Bacteria</taxon>
        <taxon>Pseudomonadati</taxon>
        <taxon>Pseudomonadota</taxon>
        <taxon>Betaproteobacteria</taxon>
        <taxon>Nitrosomonadales</taxon>
        <taxon>OM43 clade</taxon>
    </lineage>
</organism>
<reference evidence="2 3" key="1">
    <citation type="submission" date="2006-11" db="EMBL/GenBank/DDBJ databases">
        <authorList>
            <person name="Giovannoni S."/>
            <person name="Vergin K."/>
            <person name="Ferriera S."/>
            <person name="Johnson J."/>
            <person name="Kravitz S."/>
            <person name="Beeson K."/>
            <person name="Sutton G."/>
            <person name="Rogers Y.-H."/>
            <person name="Friedman R."/>
            <person name="Frazier M."/>
            <person name="Venter J.C."/>
        </authorList>
    </citation>
    <scope>NUCLEOTIDE SEQUENCE [LARGE SCALE GENOMIC DNA]</scope>
    <source>
        <strain evidence="2 3">HTCC2181</strain>
    </source>
</reference>
<evidence type="ECO:0000313" key="3">
    <source>
        <dbReference type="Proteomes" id="UP000054262"/>
    </source>
</evidence>
<proteinExistence type="predicted"/>
<feature type="transmembrane region" description="Helical" evidence="1">
    <location>
        <begin position="139"/>
        <end position="165"/>
    </location>
</feature>
<accession>A0P577</accession>
<dbReference type="Proteomes" id="UP000054262">
    <property type="component" value="Unassembled WGS sequence"/>
</dbReference>
<name>A0P577_9PROT</name>
<feature type="transmembrane region" description="Helical" evidence="1">
    <location>
        <begin position="107"/>
        <end position="133"/>
    </location>
</feature>
<dbReference type="EMBL" id="AAUX01000001">
    <property type="protein sequence ID" value="EAV46687.1"/>
    <property type="molecule type" value="Genomic_DNA"/>
</dbReference>
<dbReference type="Gene3D" id="1.10.1760.20">
    <property type="match status" value="1"/>
</dbReference>
<evidence type="ECO:0000313" key="2">
    <source>
        <dbReference type="EMBL" id="EAV46687.1"/>
    </source>
</evidence>
<feature type="transmembrane region" description="Helical" evidence="1">
    <location>
        <begin position="82"/>
        <end position="100"/>
    </location>
</feature>